<evidence type="ECO:0000313" key="2">
    <source>
        <dbReference type="Proteomes" id="UP000237631"/>
    </source>
</evidence>
<reference evidence="2" key="1">
    <citation type="journal article" date="2017" name="bioRxiv">
        <title>Conservation of a gene cluster reveals novel cercosporin biosynthetic mechanisms and extends production to the genus Colletotrichum.</title>
        <authorList>
            <person name="de Jonge R."/>
            <person name="Ebert M.K."/>
            <person name="Huitt-Roehl C.R."/>
            <person name="Pal P."/>
            <person name="Suttle J.C."/>
            <person name="Spanner R.E."/>
            <person name="Neubauer J.D."/>
            <person name="Jurick W.M.II."/>
            <person name="Stott K.A."/>
            <person name="Secor G.A."/>
            <person name="Thomma B.P.H.J."/>
            <person name="Van de Peer Y."/>
            <person name="Townsend C.A."/>
            <person name="Bolton M.D."/>
        </authorList>
    </citation>
    <scope>NUCLEOTIDE SEQUENCE [LARGE SCALE GENOMIC DNA]</scope>
    <source>
        <strain evidence="2">CBS538.71</strain>
    </source>
</reference>
<keyword evidence="2" id="KW-1185">Reference proteome</keyword>
<dbReference type="STRING" id="357750.A0A2S6BVI3"/>
<accession>A0A2S6BVI3</accession>
<proteinExistence type="predicted"/>
<comment type="caution">
    <text evidence="1">The sequence shown here is derived from an EMBL/GenBank/DDBJ whole genome shotgun (WGS) entry which is preliminary data.</text>
</comment>
<evidence type="ECO:0000313" key="1">
    <source>
        <dbReference type="EMBL" id="PPJ51478.1"/>
    </source>
</evidence>
<dbReference type="OrthoDB" id="2821871at2759"/>
<gene>
    <name evidence="1" type="ORF">CBER1_09240</name>
</gene>
<dbReference type="Proteomes" id="UP000237631">
    <property type="component" value="Unassembled WGS sequence"/>
</dbReference>
<dbReference type="AlphaFoldDB" id="A0A2S6BVI3"/>
<dbReference type="EMBL" id="PNEN01001752">
    <property type="protein sequence ID" value="PPJ51478.1"/>
    <property type="molecule type" value="Genomic_DNA"/>
</dbReference>
<protein>
    <submittedName>
        <fullName evidence="1">Uncharacterized protein</fullName>
    </submittedName>
</protein>
<name>A0A2S6BVI3_9PEZI</name>
<sequence>MTDEKKAPYKWIAAKLESLDPYKDYEEIVRLTTCYHANDFMNNLIYSITFPNLVKGGRSARAIWREDGGKVLHKATVRCEGSEHHNMTWLFYGANDKRCLDSIAYVNNLHARLEAKVTPGCYGHNDDYIDTLASAALIGQRFAISLGLQGLTTKLVCMSICCGMLWEKRQDTTVFIYA</sequence>
<organism evidence="1 2">
    <name type="scientific">Cercospora berteroae</name>
    <dbReference type="NCBI Taxonomy" id="357750"/>
    <lineage>
        <taxon>Eukaryota</taxon>
        <taxon>Fungi</taxon>
        <taxon>Dikarya</taxon>
        <taxon>Ascomycota</taxon>
        <taxon>Pezizomycotina</taxon>
        <taxon>Dothideomycetes</taxon>
        <taxon>Dothideomycetidae</taxon>
        <taxon>Mycosphaerellales</taxon>
        <taxon>Mycosphaerellaceae</taxon>
        <taxon>Cercospora</taxon>
    </lineage>
</organism>